<dbReference type="eggNOG" id="COG3434">
    <property type="taxonomic scope" value="Bacteria"/>
</dbReference>
<dbReference type="Proteomes" id="UP000002964">
    <property type="component" value="Unassembled WGS sequence"/>
</dbReference>
<evidence type="ECO:0000259" key="1">
    <source>
        <dbReference type="PROSITE" id="PS51833"/>
    </source>
</evidence>
<feature type="domain" description="HDOD" evidence="1">
    <location>
        <begin position="178"/>
        <end position="366"/>
    </location>
</feature>
<dbReference type="PROSITE" id="PS51833">
    <property type="entry name" value="HDOD"/>
    <property type="match status" value="1"/>
</dbReference>
<dbReference type="HOGENOM" id="CLU_713585_0_0_6"/>
<dbReference type="Gene3D" id="1.10.3210.10">
    <property type="entry name" value="Hypothetical protein af1432"/>
    <property type="match status" value="1"/>
</dbReference>
<name>H8Z1G0_9GAMM</name>
<reference evidence="3" key="1">
    <citation type="submission" date="2011-06" db="EMBL/GenBank/DDBJ databases">
        <authorList>
            <consortium name="US DOE Joint Genome Institute (JGI-PGF)"/>
            <person name="Lucas S."/>
            <person name="Han J."/>
            <person name="Lapidus A."/>
            <person name="Cheng J.-F."/>
            <person name="Goodwin L."/>
            <person name="Pitluck S."/>
            <person name="Peters L."/>
            <person name="Land M.L."/>
            <person name="Hauser L."/>
            <person name="Vogl K."/>
            <person name="Liu Z."/>
            <person name="Overmann J."/>
            <person name="Frigaard N.-U."/>
            <person name="Bryant D.A."/>
            <person name="Woyke T.J."/>
        </authorList>
    </citation>
    <scope>NUCLEOTIDE SEQUENCE [LARGE SCALE GENOMIC DNA]</scope>
    <source>
        <strain evidence="3">970</strain>
    </source>
</reference>
<dbReference type="SUPFAM" id="SSF109604">
    <property type="entry name" value="HD-domain/PDEase-like"/>
    <property type="match status" value="1"/>
</dbReference>
<evidence type="ECO:0000313" key="3">
    <source>
        <dbReference type="Proteomes" id="UP000002964"/>
    </source>
</evidence>
<dbReference type="STRING" id="631362.Thi970DRAFT_02776"/>
<gene>
    <name evidence="2" type="ORF">Thi970DRAFT_02776</name>
</gene>
<organism evidence="2 3">
    <name type="scientific">Thiorhodovibrio frisius</name>
    <dbReference type="NCBI Taxonomy" id="631362"/>
    <lineage>
        <taxon>Bacteria</taxon>
        <taxon>Pseudomonadati</taxon>
        <taxon>Pseudomonadota</taxon>
        <taxon>Gammaproteobacteria</taxon>
        <taxon>Chromatiales</taxon>
        <taxon>Chromatiaceae</taxon>
        <taxon>Thiorhodovibrio</taxon>
    </lineage>
</organism>
<dbReference type="PANTHER" id="PTHR33525">
    <property type="match status" value="1"/>
</dbReference>
<dbReference type="OrthoDB" id="9804751at2"/>
<evidence type="ECO:0000313" key="2">
    <source>
        <dbReference type="EMBL" id="EIC22509.1"/>
    </source>
</evidence>
<reference evidence="2 3" key="2">
    <citation type="submission" date="2011-11" db="EMBL/GenBank/DDBJ databases">
        <authorList>
            <consortium name="US DOE Joint Genome Institute"/>
            <person name="Lucas S."/>
            <person name="Han J."/>
            <person name="Lapidus A."/>
            <person name="Cheng J.-F."/>
            <person name="Goodwin L."/>
            <person name="Pitluck S."/>
            <person name="Peters L."/>
            <person name="Ovchinnikova G."/>
            <person name="Zhang X."/>
            <person name="Detter J.C."/>
            <person name="Han C."/>
            <person name="Tapia R."/>
            <person name="Land M."/>
            <person name="Hauser L."/>
            <person name="Kyrpides N."/>
            <person name="Ivanova N."/>
            <person name="Pagani I."/>
            <person name="Vogl K."/>
            <person name="Liu Z."/>
            <person name="Overmann J."/>
            <person name="Frigaard N.-U."/>
            <person name="Bryant D."/>
            <person name="Woyke T."/>
        </authorList>
    </citation>
    <scope>NUCLEOTIDE SEQUENCE [LARGE SCALE GENOMIC DNA]</scope>
    <source>
        <strain evidence="2 3">970</strain>
    </source>
</reference>
<dbReference type="RefSeq" id="WP_009149411.1">
    <property type="nucleotide sequence ID" value="NZ_CP121471.1"/>
</dbReference>
<sequence>MTTSTEGGALDPRVVQGTGALIAPVFDHRRRRNGMWVEIASSSDQAGTIAELLRDHLREKPPEWLFLHDHTGHLRPYLPLDLPLAPPCEQILVRPAAVPAPTKPPPEGLLCGVRGTHKELAGVSGCNWLVVTDAAGPVGATPALADGLAGWQECQPLADLGWEGFLLTGNQRPGGKQPKADQIALTRLLGLVTSDADTDELESLFKSQPRLAFDLLNLVNSPALNLRTPATNFRHAITLLGRRQLQRWLQLLMFTRQTSKGEVNILLWHSAFRGRLMERIGQYLNWSAELSDRAFMTGVFSLIDVLLDESLATLLEPLALAEDILAALVKQQGPLGDLLALAQAIELRDMDRLCNLSHNFSFNVLTLMQLQLETLFWVESFSSPAGD</sequence>
<dbReference type="AlphaFoldDB" id="H8Z1G0"/>
<dbReference type="Pfam" id="PF08668">
    <property type="entry name" value="HDOD"/>
    <property type="match status" value="1"/>
</dbReference>
<dbReference type="InterPro" id="IPR013976">
    <property type="entry name" value="HDOD"/>
</dbReference>
<protein>
    <submittedName>
        <fullName evidence="2">Putative signal transduction protein containing EAL and modified HD-GYP domains</fullName>
    </submittedName>
</protein>
<dbReference type="InterPro" id="IPR052340">
    <property type="entry name" value="RNase_Y/CdgJ"/>
</dbReference>
<keyword evidence="3" id="KW-1185">Reference proteome</keyword>
<accession>H8Z1G0</accession>
<proteinExistence type="predicted"/>
<dbReference type="EMBL" id="JH603169">
    <property type="protein sequence ID" value="EIC22509.1"/>
    <property type="molecule type" value="Genomic_DNA"/>
</dbReference>
<dbReference type="PANTHER" id="PTHR33525:SF4">
    <property type="entry name" value="CYCLIC DI-GMP PHOSPHODIESTERASE CDGJ"/>
    <property type="match status" value="1"/>
</dbReference>